<dbReference type="InterPro" id="IPR032093">
    <property type="entry name" value="PhoD_N"/>
</dbReference>
<dbReference type="InterPro" id="IPR038607">
    <property type="entry name" value="PhoD-like_sf"/>
</dbReference>
<feature type="domain" description="PhoD-like phosphatase metallophosphatase" evidence="1">
    <location>
        <begin position="157"/>
        <end position="486"/>
    </location>
</feature>
<dbReference type="Gene3D" id="2.60.40.380">
    <property type="entry name" value="Purple acid phosphatase-like, N-terminal"/>
    <property type="match status" value="1"/>
</dbReference>
<comment type="caution">
    <text evidence="3">The sequence shown here is derived from an EMBL/GenBank/DDBJ whole genome shotgun (WGS) entry which is preliminary data.</text>
</comment>
<sequence>METTTRRTVIKAGLFTGAVALTPAAVVLDSRPSAAAVPPRTDPFTLGVASGDPWPDGFVIWTRLATDPVAADGRGGIPASTYAVNWQVATDDRFANVVKAGSAKATPDGGHSVHVEVRGLEAGREYWYRFRLGRHVSRAGRALTTPALGSNPASLAMAFTSCANFPAGYFTAYRHLADEQPDLVLHLGDYLYEGAGTGVGRQHAGLQTTTLAGYRQRHAQYKTDLDLQEAHAAAPWLVVWDDHEVDNNYADDIAENASEQPGFLTRRAAAYQAYYENMPLRRSSVPAGPDMQLYRRVPWGNLANFHMLDTRQYRSDQACGDGYKDCADADDPQRSLPGTEQEAWLLDGFRRSTARWDVLGQQVFFGRRDNDPTAKTTVSMDAWDGYRASRERVTRGWIDAGVRNPVVLTGDVHAHWASDLYLDYDEPTTPVGSELITSSITSGGNGYDDPDGRHPWADWNPNLQFWTNLRGYVSTRITPTEMTADFRCVPFVTTPGAEVFTRATLVIEDGRPGIAEVNAPSAAALRRQSSEGGAGAPAAAPSDAQVIADTIAQETHDASTVPVG</sequence>
<dbReference type="Gene3D" id="3.60.21.70">
    <property type="entry name" value="PhoD-like phosphatase"/>
    <property type="match status" value="1"/>
</dbReference>
<dbReference type="CDD" id="cd07389">
    <property type="entry name" value="MPP_PhoD"/>
    <property type="match status" value="1"/>
</dbReference>
<dbReference type="InterPro" id="IPR029052">
    <property type="entry name" value="Metallo-depent_PP-like"/>
</dbReference>
<organism evidence="3 4">
    <name type="scientific">Pedococcus aerophilus</name>
    <dbReference type="NCBI Taxonomy" id="436356"/>
    <lineage>
        <taxon>Bacteria</taxon>
        <taxon>Bacillati</taxon>
        <taxon>Actinomycetota</taxon>
        <taxon>Actinomycetes</taxon>
        <taxon>Micrococcales</taxon>
        <taxon>Intrasporangiaceae</taxon>
        <taxon>Pedococcus</taxon>
    </lineage>
</organism>
<keyword evidence="4" id="KW-1185">Reference proteome</keyword>
<protein>
    <submittedName>
        <fullName evidence="3">Alkaline phosphatase PhoD</fullName>
    </submittedName>
</protein>
<dbReference type="InterPro" id="IPR018946">
    <property type="entry name" value="PhoD-like_MPP"/>
</dbReference>
<proteinExistence type="predicted"/>
<feature type="domain" description="Phospholipase D N-terminal" evidence="2">
    <location>
        <begin position="46"/>
        <end position="144"/>
    </location>
</feature>
<dbReference type="RefSeq" id="WP_344192861.1">
    <property type="nucleotide sequence ID" value="NZ_BAAARN010000001.1"/>
</dbReference>
<accession>A0ABN3UQ26</accession>
<dbReference type="SUPFAM" id="SSF56300">
    <property type="entry name" value="Metallo-dependent phosphatases"/>
    <property type="match status" value="1"/>
</dbReference>
<dbReference type="Pfam" id="PF09423">
    <property type="entry name" value="PhoD"/>
    <property type="match status" value="1"/>
</dbReference>
<evidence type="ECO:0000259" key="2">
    <source>
        <dbReference type="Pfam" id="PF16655"/>
    </source>
</evidence>
<evidence type="ECO:0000313" key="4">
    <source>
        <dbReference type="Proteomes" id="UP001501326"/>
    </source>
</evidence>
<dbReference type="InterPro" id="IPR052900">
    <property type="entry name" value="Phospholipid_Metab_Enz"/>
</dbReference>
<evidence type="ECO:0000313" key="3">
    <source>
        <dbReference type="EMBL" id="GAA2736344.1"/>
    </source>
</evidence>
<dbReference type="Proteomes" id="UP001501326">
    <property type="component" value="Unassembled WGS sequence"/>
</dbReference>
<reference evidence="3 4" key="1">
    <citation type="journal article" date="2019" name="Int. J. Syst. Evol. Microbiol.">
        <title>The Global Catalogue of Microorganisms (GCM) 10K type strain sequencing project: providing services to taxonomists for standard genome sequencing and annotation.</title>
        <authorList>
            <consortium name="The Broad Institute Genomics Platform"/>
            <consortium name="The Broad Institute Genome Sequencing Center for Infectious Disease"/>
            <person name="Wu L."/>
            <person name="Ma J."/>
        </authorList>
    </citation>
    <scope>NUCLEOTIDE SEQUENCE [LARGE SCALE GENOMIC DNA]</scope>
    <source>
        <strain evidence="3 4">JCM 16378</strain>
    </source>
</reference>
<dbReference type="PANTHER" id="PTHR43606:SF2">
    <property type="entry name" value="ALKALINE PHOSPHATASE FAMILY PROTEIN (AFU_ORTHOLOGUE AFUA_5G03860)"/>
    <property type="match status" value="1"/>
</dbReference>
<evidence type="ECO:0000259" key="1">
    <source>
        <dbReference type="Pfam" id="PF09423"/>
    </source>
</evidence>
<dbReference type="PANTHER" id="PTHR43606">
    <property type="entry name" value="PHOSPHATASE, PUTATIVE (AFU_ORTHOLOGUE AFUA_6G08710)-RELATED"/>
    <property type="match status" value="1"/>
</dbReference>
<dbReference type="Pfam" id="PF16655">
    <property type="entry name" value="PhoD_N"/>
    <property type="match status" value="1"/>
</dbReference>
<name>A0ABN3UQ26_9MICO</name>
<dbReference type="InterPro" id="IPR006311">
    <property type="entry name" value="TAT_signal"/>
</dbReference>
<dbReference type="PROSITE" id="PS51318">
    <property type="entry name" value="TAT"/>
    <property type="match status" value="1"/>
</dbReference>
<gene>
    <name evidence="3" type="primary">phoD</name>
    <name evidence="3" type="ORF">GCM10009867_20820</name>
</gene>
<dbReference type="EMBL" id="BAAARN010000001">
    <property type="protein sequence ID" value="GAA2736344.1"/>
    <property type="molecule type" value="Genomic_DNA"/>
</dbReference>